<keyword evidence="3" id="KW-1185">Reference proteome</keyword>
<dbReference type="InterPro" id="IPR011051">
    <property type="entry name" value="RmlC_Cupin_sf"/>
</dbReference>
<gene>
    <name evidence="2" type="ORF">PTD2_02416</name>
</gene>
<dbReference type="eggNOG" id="COG3806">
    <property type="taxonomic scope" value="Bacteria"/>
</dbReference>
<name>A4C4A4_9GAMM</name>
<evidence type="ECO:0000313" key="3">
    <source>
        <dbReference type="Proteomes" id="UP000006201"/>
    </source>
</evidence>
<dbReference type="NCBIfam" id="TIGR02451">
    <property type="entry name" value="anti_sig_ChrR"/>
    <property type="match status" value="1"/>
</dbReference>
<dbReference type="Gene3D" id="1.10.10.1320">
    <property type="entry name" value="Anti-sigma factor, zinc-finger domain"/>
    <property type="match status" value="1"/>
</dbReference>
<comment type="caution">
    <text evidence="2">The sequence shown here is derived from an EMBL/GenBank/DDBJ whole genome shotgun (WGS) entry which is preliminary data.</text>
</comment>
<dbReference type="STRING" id="87626.PTD2_02416"/>
<sequence>MIKFHPKLELLQSYVLGELPASLTAAISMHADFCQECAKQITQLTCESADTFDSPLADFSTKAIDINDAELSAMMHAICDNDDIYEAPVIQSPEIELKGNVYSVPRALRSLNMSGWYKMGKLSRARIDFNEGALHSSLLHIDQGGSVPMHTHKGFELTLLLDGSFSDDMGHYEKGDFILLDGKHTHNPMTETGCLCFTVADDALHFTQGLSKLLNPLGSFIY</sequence>
<dbReference type="InterPro" id="IPR014710">
    <property type="entry name" value="RmlC-like_jellyroll"/>
</dbReference>
<dbReference type="EMBL" id="AAOH01000001">
    <property type="protein sequence ID" value="EAR30386.1"/>
    <property type="molecule type" value="Genomic_DNA"/>
</dbReference>
<evidence type="ECO:0000259" key="1">
    <source>
        <dbReference type="Pfam" id="PF12973"/>
    </source>
</evidence>
<dbReference type="SUPFAM" id="SSF51182">
    <property type="entry name" value="RmlC-like cupins"/>
    <property type="match status" value="1"/>
</dbReference>
<dbReference type="RefSeq" id="WP_009836684.1">
    <property type="nucleotide sequence ID" value="NZ_AAOH01000001.1"/>
</dbReference>
<feature type="domain" description="ChrR-like cupin" evidence="1">
    <location>
        <begin position="132"/>
        <end position="199"/>
    </location>
</feature>
<proteinExistence type="predicted"/>
<reference evidence="2 3" key="1">
    <citation type="submission" date="2006-02" db="EMBL/GenBank/DDBJ databases">
        <authorList>
            <person name="Moran M.A."/>
            <person name="Kjelleberg S."/>
            <person name="Egan S."/>
            <person name="Saunders N."/>
            <person name="Thomas T."/>
            <person name="Ferriera S."/>
            <person name="Johnson J."/>
            <person name="Kravitz S."/>
            <person name="Halpern A."/>
            <person name="Remington K."/>
            <person name="Beeson K."/>
            <person name="Tran B."/>
            <person name="Rogers Y.-H."/>
            <person name="Friedman R."/>
            <person name="Venter J.C."/>
        </authorList>
    </citation>
    <scope>NUCLEOTIDE SEQUENCE [LARGE SCALE GENOMIC DNA]</scope>
    <source>
        <strain evidence="2 3">D2</strain>
    </source>
</reference>
<dbReference type="HOGENOM" id="CLU_090912_0_0_6"/>
<dbReference type="Pfam" id="PF12973">
    <property type="entry name" value="Cupin_7"/>
    <property type="match status" value="1"/>
</dbReference>
<evidence type="ECO:0000313" key="2">
    <source>
        <dbReference type="EMBL" id="EAR30386.1"/>
    </source>
</evidence>
<dbReference type="AlphaFoldDB" id="A4C4A4"/>
<dbReference type="OrthoDB" id="2988517at2"/>
<dbReference type="InterPro" id="IPR025979">
    <property type="entry name" value="ChrR-like_cupin_dom"/>
</dbReference>
<organism evidence="2 3">
    <name type="scientific">Pseudoalteromonas tunicata D2</name>
    <dbReference type="NCBI Taxonomy" id="87626"/>
    <lineage>
        <taxon>Bacteria</taxon>
        <taxon>Pseudomonadati</taxon>
        <taxon>Pseudomonadota</taxon>
        <taxon>Gammaproteobacteria</taxon>
        <taxon>Alteromonadales</taxon>
        <taxon>Pseudoalteromonadaceae</taxon>
        <taxon>Pseudoalteromonas</taxon>
    </lineage>
</organism>
<dbReference type="Proteomes" id="UP000006201">
    <property type="component" value="Unassembled WGS sequence"/>
</dbReference>
<protein>
    <submittedName>
        <fullName evidence="2">Putative transcriptional activator</fullName>
    </submittedName>
</protein>
<dbReference type="InterPro" id="IPR012807">
    <property type="entry name" value="Anti-sigma_ChrR"/>
</dbReference>
<dbReference type="Gene3D" id="2.60.120.10">
    <property type="entry name" value="Jelly Rolls"/>
    <property type="match status" value="1"/>
</dbReference>
<accession>A4C4A4</accession>
<dbReference type="InterPro" id="IPR041916">
    <property type="entry name" value="Anti_sigma_zinc_sf"/>
</dbReference>
<dbReference type="CDD" id="cd20301">
    <property type="entry name" value="cupin_ChrR"/>
    <property type="match status" value="1"/>
</dbReference>